<name>A0A7S4NKY1_GUITH</name>
<feature type="transmembrane region" description="Helical" evidence="2">
    <location>
        <begin position="24"/>
        <end position="43"/>
    </location>
</feature>
<feature type="region of interest" description="Disordered" evidence="1">
    <location>
        <begin position="347"/>
        <end position="423"/>
    </location>
</feature>
<dbReference type="EMBL" id="HBKN01015998">
    <property type="protein sequence ID" value="CAE2294087.1"/>
    <property type="molecule type" value="Transcribed_RNA"/>
</dbReference>
<organism evidence="3">
    <name type="scientific">Guillardia theta</name>
    <name type="common">Cryptophyte</name>
    <name type="synonym">Cryptomonas phi</name>
    <dbReference type="NCBI Taxonomy" id="55529"/>
    <lineage>
        <taxon>Eukaryota</taxon>
        <taxon>Cryptophyceae</taxon>
        <taxon>Pyrenomonadales</taxon>
        <taxon>Geminigeraceae</taxon>
        <taxon>Guillardia</taxon>
    </lineage>
</organism>
<accession>A0A7S4NKY1</accession>
<feature type="compositionally biased region" description="Low complexity" evidence="1">
    <location>
        <begin position="300"/>
        <end position="311"/>
    </location>
</feature>
<keyword evidence="2" id="KW-0472">Membrane</keyword>
<proteinExistence type="predicted"/>
<evidence type="ECO:0000313" key="3">
    <source>
        <dbReference type="EMBL" id="CAE2294087.1"/>
    </source>
</evidence>
<protein>
    <submittedName>
        <fullName evidence="3">Uncharacterized protein</fullName>
    </submittedName>
</protein>
<keyword evidence="2" id="KW-0812">Transmembrane</keyword>
<dbReference type="AlphaFoldDB" id="A0A7S4NKY1"/>
<evidence type="ECO:0000256" key="2">
    <source>
        <dbReference type="SAM" id="Phobius"/>
    </source>
</evidence>
<gene>
    <name evidence="3" type="ORF">GTHE00462_LOCUS12501</name>
</gene>
<feature type="compositionally biased region" description="Basic and acidic residues" evidence="1">
    <location>
        <begin position="347"/>
        <end position="366"/>
    </location>
</feature>
<sequence length="423" mass="45710">MSNHIVHPLTGMSGVGGASNRRRCWAGIASGFLLLAVVASFIGGDRGRSLEEVVDPNDPSEVAAQIIGNSEGFGRQVDDLRAHGELPYVNNGKEEQYPALAKAIVHHGEGILHRLLYGPPPKPMEGIPMPVDDEYPPDPDGIDDPVPVVPTPPRSPPLDYDQGKLASSIIDESNARYLSNLQNAKTSGKVASVPESVKMPNWKNAGSVPETNVFDFPASYIPPDSPRRASSGRNYWHTSGGENTDGTAGALGGSWPVGSTAGAGPRIESWADNGATAGEGFVYSTENDDRFHRSQIHWNPQSSSSPPAAQQLGKKPHHMVLVDTKNDNGARGESFSISTQADAFDCGDHCQEEEEQQKKQDEEKKSSSQLAARPQALQQRRRSYQQLTRRRPSKQDALLRLEERFSRRRGAAGMDGDSGPAPI</sequence>
<feature type="compositionally biased region" description="Low complexity" evidence="1">
    <location>
        <begin position="367"/>
        <end position="378"/>
    </location>
</feature>
<keyword evidence="2" id="KW-1133">Transmembrane helix</keyword>
<reference evidence="3" key="1">
    <citation type="submission" date="2021-01" db="EMBL/GenBank/DDBJ databases">
        <authorList>
            <person name="Corre E."/>
            <person name="Pelletier E."/>
            <person name="Niang G."/>
            <person name="Scheremetjew M."/>
            <person name="Finn R."/>
            <person name="Kale V."/>
            <person name="Holt S."/>
            <person name="Cochrane G."/>
            <person name="Meng A."/>
            <person name="Brown T."/>
            <person name="Cohen L."/>
        </authorList>
    </citation>
    <scope>NUCLEOTIDE SEQUENCE</scope>
    <source>
        <strain evidence="3">CCMP 2712</strain>
    </source>
</reference>
<evidence type="ECO:0000256" key="1">
    <source>
        <dbReference type="SAM" id="MobiDB-lite"/>
    </source>
</evidence>
<feature type="compositionally biased region" description="Basic residues" evidence="1">
    <location>
        <begin position="379"/>
        <end position="392"/>
    </location>
</feature>
<feature type="region of interest" description="Disordered" evidence="1">
    <location>
        <begin position="296"/>
        <end position="315"/>
    </location>
</feature>
<feature type="compositionally biased region" description="Basic and acidic residues" evidence="1">
    <location>
        <begin position="393"/>
        <end position="405"/>
    </location>
</feature>